<evidence type="ECO:0000259" key="6">
    <source>
        <dbReference type="Pfam" id="PF00188"/>
    </source>
</evidence>
<evidence type="ECO:0000313" key="7">
    <source>
        <dbReference type="EMBL" id="GAA4330443.1"/>
    </source>
</evidence>
<dbReference type="CDD" id="cd05379">
    <property type="entry name" value="CAP_bacterial"/>
    <property type="match status" value="1"/>
</dbReference>
<comment type="caution">
    <text evidence="7">The sequence shown here is derived from an EMBL/GenBank/DDBJ whole genome shotgun (WGS) entry which is preliminary data.</text>
</comment>
<dbReference type="Gene3D" id="3.40.33.10">
    <property type="entry name" value="CAP"/>
    <property type="match status" value="1"/>
</dbReference>
<dbReference type="Proteomes" id="UP001501725">
    <property type="component" value="Unassembled WGS sequence"/>
</dbReference>
<organism evidence="7 8">
    <name type="scientific">Flaviaesturariibacter amylovorans</name>
    <dbReference type="NCBI Taxonomy" id="1084520"/>
    <lineage>
        <taxon>Bacteria</taxon>
        <taxon>Pseudomonadati</taxon>
        <taxon>Bacteroidota</taxon>
        <taxon>Chitinophagia</taxon>
        <taxon>Chitinophagales</taxon>
        <taxon>Chitinophagaceae</taxon>
        <taxon>Flaviaestuariibacter</taxon>
    </lineage>
</organism>
<evidence type="ECO:0000256" key="2">
    <source>
        <dbReference type="ARBA" id="ARBA00022692"/>
    </source>
</evidence>
<dbReference type="Pfam" id="PF02674">
    <property type="entry name" value="Colicin_V"/>
    <property type="match status" value="1"/>
</dbReference>
<evidence type="ECO:0000313" key="8">
    <source>
        <dbReference type="Proteomes" id="UP001501725"/>
    </source>
</evidence>
<gene>
    <name evidence="7" type="ORF">GCM10023184_21600</name>
</gene>
<feature type="transmembrane region" description="Helical" evidence="5">
    <location>
        <begin position="68"/>
        <end position="89"/>
    </location>
</feature>
<keyword evidence="3 5" id="KW-1133">Transmembrane helix</keyword>
<dbReference type="InterPro" id="IPR014044">
    <property type="entry name" value="CAP_dom"/>
</dbReference>
<feature type="transmembrane region" description="Helical" evidence="5">
    <location>
        <begin position="31"/>
        <end position="48"/>
    </location>
</feature>
<dbReference type="InterPro" id="IPR003825">
    <property type="entry name" value="Colicin-V_CvpA"/>
</dbReference>
<sequence>MNVIDILLILVLAASLWSGWQRGFLIGFLELIGWGGSLLAAFFGYPYLAGWLQSVVPSWGAWLQPLSFVLIVLAARGLFGLISNPLVLAGRDFNRRPANRVLGLLPGFINGAIYATLLAALLLTVPISETLSAVSQKSRIAGMLANEAEWANRKLAPIFDEAIRRSMTKVGTEVKPNETVTLHFKVKDPNVREDLEAKMLALVNEERAKEGLPPVKADPELAAVARAHARDMFARGYFSHYTPEKTDPFDRMNAAKVSFLTAGENLALGQTLLICHRGLMNSPGHRANILHKSFGRLGIGVLDGGLYGLMIAQEFRN</sequence>
<dbReference type="InterPro" id="IPR035940">
    <property type="entry name" value="CAP_sf"/>
</dbReference>
<dbReference type="SUPFAM" id="SSF55797">
    <property type="entry name" value="PR-1-like"/>
    <property type="match status" value="1"/>
</dbReference>
<dbReference type="EMBL" id="BAABGY010000007">
    <property type="protein sequence ID" value="GAA4330443.1"/>
    <property type="molecule type" value="Genomic_DNA"/>
</dbReference>
<keyword evidence="2 5" id="KW-0812">Transmembrane</keyword>
<accession>A0ABP8GWC4</accession>
<evidence type="ECO:0000256" key="4">
    <source>
        <dbReference type="ARBA" id="ARBA00023136"/>
    </source>
</evidence>
<dbReference type="RefSeq" id="WP_345255715.1">
    <property type="nucleotide sequence ID" value="NZ_BAABGY010000007.1"/>
</dbReference>
<feature type="transmembrane region" description="Helical" evidence="5">
    <location>
        <begin position="101"/>
        <end position="123"/>
    </location>
</feature>
<dbReference type="Pfam" id="PF00188">
    <property type="entry name" value="CAP"/>
    <property type="match status" value="1"/>
</dbReference>
<evidence type="ECO:0000256" key="3">
    <source>
        <dbReference type="ARBA" id="ARBA00022989"/>
    </source>
</evidence>
<evidence type="ECO:0000256" key="1">
    <source>
        <dbReference type="ARBA" id="ARBA00004141"/>
    </source>
</evidence>
<protein>
    <recommendedName>
        <fullName evidence="6">SCP domain-containing protein</fullName>
    </recommendedName>
</protein>
<dbReference type="PANTHER" id="PTHR31157">
    <property type="entry name" value="SCP DOMAIN-CONTAINING PROTEIN"/>
    <property type="match status" value="1"/>
</dbReference>
<proteinExistence type="predicted"/>
<name>A0ABP8GWC4_9BACT</name>
<dbReference type="PANTHER" id="PTHR31157:SF1">
    <property type="entry name" value="SCP DOMAIN-CONTAINING PROTEIN"/>
    <property type="match status" value="1"/>
</dbReference>
<comment type="subcellular location">
    <subcellularLocation>
        <location evidence="1">Membrane</location>
        <topology evidence="1">Multi-pass membrane protein</topology>
    </subcellularLocation>
</comment>
<evidence type="ECO:0000256" key="5">
    <source>
        <dbReference type="SAM" id="Phobius"/>
    </source>
</evidence>
<feature type="domain" description="SCP" evidence="6">
    <location>
        <begin position="200"/>
        <end position="303"/>
    </location>
</feature>
<keyword evidence="8" id="KW-1185">Reference proteome</keyword>
<keyword evidence="4 5" id="KW-0472">Membrane</keyword>
<feature type="transmembrane region" description="Helical" evidence="5">
    <location>
        <begin position="6"/>
        <end position="24"/>
    </location>
</feature>
<reference evidence="8" key="1">
    <citation type="journal article" date="2019" name="Int. J. Syst. Evol. Microbiol.">
        <title>The Global Catalogue of Microorganisms (GCM) 10K type strain sequencing project: providing services to taxonomists for standard genome sequencing and annotation.</title>
        <authorList>
            <consortium name="The Broad Institute Genomics Platform"/>
            <consortium name="The Broad Institute Genome Sequencing Center for Infectious Disease"/>
            <person name="Wu L."/>
            <person name="Ma J."/>
        </authorList>
    </citation>
    <scope>NUCLEOTIDE SEQUENCE [LARGE SCALE GENOMIC DNA]</scope>
    <source>
        <strain evidence="8">JCM 17919</strain>
    </source>
</reference>